<comment type="caution">
    <text evidence="3">The sequence shown here is derived from an EMBL/GenBank/DDBJ whole genome shotgun (WGS) entry which is preliminary data.</text>
</comment>
<evidence type="ECO:0000313" key="3">
    <source>
        <dbReference type="EMBL" id="GHB90498.1"/>
    </source>
</evidence>
<dbReference type="PANTHER" id="PTHR37944">
    <property type="entry name" value="PORIN B"/>
    <property type="match status" value="1"/>
</dbReference>
<protein>
    <submittedName>
        <fullName evidence="3">Porin</fullName>
    </submittedName>
</protein>
<dbReference type="AlphaFoldDB" id="A0A8J3DEA3"/>
<comment type="similarity">
    <text evidence="1 2">Belongs to the OprB family.</text>
</comment>
<dbReference type="GO" id="GO:0008643">
    <property type="term" value="P:carbohydrate transport"/>
    <property type="evidence" value="ECO:0007669"/>
    <property type="project" value="InterPro"/>
</dbReference>
<dbReference type="Proteomes" id="UP000642829">
    <property type="component" value="Unassembled WGS sequence"/>
</dbReference>
<dbReference type="InterPro" id="IPR052932">
    <property type="entry name" value="OprB_Porin"/>
</dbReference>
<dbReference type="GO" id="GO:0015288">
    <property type="term" value="F:porin activity"/>
    <property type="evidence" value="ECO:0007669"/>
    <property type="project" value="InterPro"/>
</dbReference>
<reference evidence="3" key="2">
    <citation type="submission" date="2020-09" db="EMBL/GenBank/DDBJ databases">
        <authorList>
            <person name="Sun Q."/>
            <person name="Kim S."/>
        </authorList>
    </citation>
    <scope>NUCLEOTIDE SEQUENCE</scope>
    <source>
        <strain evidence="3">KCTC 12870</strain>
    </source>
</reference>
<dbReference type="EMBL" id="BMXG01000001">
    <property type="protein sequence ID" value="GHB90498.1"/>
    <property type="molecule type" value="Genomic_DNA"/>
</dbReference>
<evidence type="ECO:0000256" key="1">
    <source>
        <dbReference type="ARBA" id="ARBA00008769"/>
    </source>
</evidence>
<proteinExistence type="inferred from homology"/>
<evidence type="ECO:0000313" key="4">
    <source>
        <dbReference type="Proteomes" id="UP000642829"/>
    </source>
</evidence>
<evidence type="ECO:0000256" key="2">
    <source>
        <dbReference type="RuleBase" id="RU363072"/>
    </source>
</evidence>
<dbReference type="Gene3D" id="2.40.160.180">
    <property type="entry name" value="Carbohydrate-selective porin OprB"/>
    <property type="match status" value="1"/>
</dbReference>
<reference evidence="3" key="1">
    <citation type="journal article" date="2014" name="Int. J. Syst. Evol. Microbiol.">
        <title>Complete genome sequence of Corynebacterium casei LMG S-19264T (=DSM 44701T), isolated from a smear-ripened cheese.</title>
        <authorList>
            <consortium name="US DOE Joint Genome Institute (JGI-PGF)"/>
            <person name="Walter F."/>
            <person name="Albersmeier A."/>
            <person name="Kalinowski J."/>
            <person name="Ruckert C."/>
        </authorList>
    </citation>
    <scope>NUCLEOTIDE SEQUENCE</scope>
    <source>
        <strain evidence="3">KCTC 12870</strain>
    </source>
</reference>
<dbReference type="PANTHER" id="PTHR37944:SF1">
    <property type="entry name" value="PORIN B"/>
    <property type="match status" value="1"/>
</dbReference>
<dbReference type="Pfam" id="PF04966">
    <property type="entry name" value="OprB"/>
    <property type="match status" value="1"/>
</dbReference>
<accession>A0A8J3DEA3</accession>
<sequence>MAFFICSALLATPGSNADPAYDELRLTNDAFGEDWMKAEGATGSWGGLRPQLEDHGLSPFASATGQFLANVDGGYDDDSAWEILIDFGLEVDLEKLVGWTGGAFFINAFYFHGNDLSGNGIGDFNGVSNIYTGTDVNVFNLYASQSLFEGRLYLKAGQIAADDDFMAADTALIFINSCFGPILTESGNIAAPIYPLAAPGALVNYEPFEGWQVLGAVYAGDAGPNQPSNHGFEWRTGGSAGWAWFGETGVDYNLLGHGIFKLGGFYATGDFTNFSTGGTEDGLGAVYGIIDHQLLDPKGDPLGLSLFCRGSFSPDESLATVTAFVDGGFSLQSIFIASDAFGVAASHAWFGNDYRNASLLGGTPVTASETVVEVTYTADLTSWLSMQPDLQYIINPHYSESDALIIGIRCAMNL</sequence>
<name>A0A8J3DEA3_9BACT</name>
<organism evidence="3 4">
    <name type="scientific">Cerasicoccus arenae</name>
    <dbReference type="NCBI Taxonomy" id="424488"/>
    <lineage>
        <taxon>Bacteria</taxon>
        <taxon>Pseudomonadati</taxon>
        <taxon>Verrucomicrobiota</taxon>
        <taxon>Opitutia</taxon>
        <taxon>Puniceicoccales</taxon>
        <taxon>Cerasicoccaceae</taxon>
        <taxon>Cerasicoccus</taxon>
    </lineage>
</organism>
<dbReference type="InterPro" id="IPR007049">
    <property type="entry name" value="Carb-sel_porin_OprB"/>
</dbReference>
<dbReference type="InterPro" id="IPR038673">
    <property type="entry name" value="OprB_sf"/>
</dbReference>
<dbReference type="RefSeq" id="WP_189510851.1">
    <property type="nucleotide sequence ID" value="NZ_BMXG01000001.1"/>
</dbReference>
<gene>
    <name evidence="3" type="ORF">GCM10007047_01560</name>
</gene>
<dbReference type="GO" id="GO:0016020">
    <property type="term" value="C:membrane"/>
    <property type="evidence" value="ECO:0007669"/>
    <property type="project" value="InterPro"/>
</dbReference>
<keyword evidence="4" id="KW-1185">Reference proteome</keyword>